<accession>A0A330M601</accession>
<dbReference type="Proteomes" id="UP000250123">
    <property type="component" value="Chromosome SHEWBE"/>
</dbReference>
<dbReference type="EMBL" id="LS483452">
    <property type="protein sequence ID" value="SQH76450.1"/>
    <property type="molecule type" value="Genomic_DNA"/>
</dbReference>
<gene>
    <name evidence="1" type="ORF">SHEWBE_2487</name>
</gene>
<evidence type="ECO:0000313" key="1">
    <source>
        <dbReference type="EMBL" id="SQH76450.1"/>
    </source>
</evidence>
<organism evidence="1 2">
    <name type="scientific">Shewanella benthica</name>
    <dbReference type="NCBI Taxonomy" id="43661"/>
    <lineage>
        <taxon>Bacteria</taxon>
        <taxon>Pseudomonadati</taxon>
        <taxon>Pseudomonadota</taxon>
        <taxon>Gammaproteobacteria</taxon>
        <taxon>Alteromonadales</taxon>
        <taxon>Shewanellaceae</taxon>
        <taxon>Shewanella</taxon>
    </lineage>
</organism>
<evidence type="ECO:0000313" key="2">
    <source>
        <dbReference type="Proteomes" id="UP000250123"/>
    </source>
</evidence>
<dbReference type="KEGG" id="sbk:SHEWBE_2487"/>
<dbReference type="AlphaFoldDB" id="A0A330M601"/>
<protein>
    <submittedName>
        <fullName evidence="1">Uncharacterized protein</fullName>
    </submittedName>
</protein>
<reference evidence="2" key="1">
    <citation type="submission" date="2018-06" db="EMBL/GenBank/DDBJ databases">
        <authorList>
            <person name="Cea G.-C."/>
            <person name="William W."/>
        </authorList>
    </citation>
    <scope>NUCLEOTIDE SEQUENCE [LARGE SCALE GENOMIC DNA]</scope>
    <source>
        <strain evidence="2">DB21MT-2</strain>
    </source>
</reference>
<sequence>MSEIFLPNGQKSVLNVDMFLKAMVNIVLMLTGSPNTKTSCYMKLGTAMQRPEAVTD</sequence>
<name>A0A330M601_9GAMM</name>
<proteinExistence type="predicted"/>